<evidence type="ECO:0000313" key="2">
    <source>
        <dbReference type="EMBL" id="SVA98055.1"/>
    </source>
</evidence>
<dbReference type="InterPro" id="IPR036291">
    <property type="entry name" value="NAD(P)-bd_dom_sf"/>
</dbReference>
<proteinExistence type="predicted"/>
<dbReference type="CDD" id="cd05254">
    <property type="entry name" value="dTDP_HR_like_SDR_e"/>
    <property type="match status" value="1"/>
</dbReference>
<dbReference type="Gene3D" id="3.90.25.10">
    <property type="entry name" value="UDP-galactose 4-epimerase, domain 1"/>
    <property type="match status" value="1"/>
</dbReference>
<dbReference type="Pfam" id="PF04321">
    <property type="entry name" value="RmlD_sub_bind"/>
    <property type="match status" value="1"/>
</dbReference>
<dbReference type="AlphaFoldDB" id="A0A382A943"/>
<protein>
    <recommendedName>
        <fullName evidence="1">RmlD-like substrate binding domain-containing protein</fullName>
    </recommendedName>
</protein>
<dbReference type="PANTHER" id="PTHR10491:SF4">
    <property type="entry name" value="METHIONINE ADENOSYLTRANSFERASE 2 SUBUNIT BETA"/>
    <property type="match status" value="1"/>
</dbReference>
<organism evidence="2">
    <name type="scientific">marine metagenome</name>
    <dbReference type="NCBI Taxonomy" id="408172"/>
    <lineage>
        <taxon>unclassified sequences</taxon>
        <taxon>metagenomes</taxon>
        <taxon>ecological metagenomes</taxon>
    </lineage>
</organism>
<dbReference type="Gene3D" id="3.40.50.720">
    <property type="entry name" value="NAD(P)-binding Rossmann-like Domain"/>
    <property type="match status" value="1"/>
</dbReference>
<reference evidence="2" key="1">
    <citation type="submission" date="2018-05" db="EMBL/GenBank/DDBJ databases">
        <authorList>
            <person name="Lanie J.A."/>
            <person name="Ng W.-L."/>
            <person name="Kazmierczak K.M."/>
            <person name="Andrzejewski T.M."/>
            <person name="Davidsen T.M."/>
            <person name="Wayne K.J."/>
            <person name="Tettelin H."/>
            <person name="Glass J.I."/>
            <person name="Rusch D."/>
            <person name="Podicherti R."/>
            <person name="Tsui H.-C.T."/>
            <person name="Winkler M.E."/>
        </authorList>
    </citation>
    <scope>NUCLEOTIDE SEQUENCE</scope>
</reference>
<feature type="domain" description="RmlD-like substrate binding" evidence="1">
    <location>
        <begin position="31"/>
        <end position="308"/>
    </location>
</feature>
<accession>A0A382A943</accession>
<sequence>VFQQNRTESAVVFQGRQHYGENCLSGRTAVRCLITGAEGLLGSALSKVLAHQGIEYRALAKFDLDVTDRSATKHCIGVENPDVVFHCAALTDVDGAESVRNASFAVNAGGTTNVAEACKAVGSRMVYFSTDYIFDGTKRTPYSPNDEPGPLSAYGESKLAGEHIAAASGVDLLLVRTSWLYGSVGKNFVRGVIRRAREGRALRLVDDQTGSPTWAEHVAELTLDLVNHCASGTYHVTNSGEATWYDLGREALSICSLPNEIEPISTEDWGAPAPRPRYSVLDSSKVEALLGRKMTPWREALKKFLKDMPR</sequence>
<dbReference type="PANTHER" id="PTHR10491">
    <property type="entry name" value="DTDP-4-DEHYDRORHAMNOSE REDUCTASE"/>
    <property type="match status" value="1"/>
</dbReference>
<dbReference type="NCBIfam" id="TIGR01214">
    <property type="entry name" value="rmlD"/>
    <property type="match status" value="1"/>
</dbReference>
<dbReference type="EMBL" id="UINC01024437">
    <property type="protein sequence ID" value="SVA98055.1"/>
    <property type="molecule type" value="Genomic_DNA"/>
</dbReference>
<dbReference type="InterPro" id="IPR029903">
    <property type="entry name" value="RmlD-like-bd"/>
</dbReference>
<feature type="non-terminal residue" evidence="2">
    <location>
        <position position="1"/>
    </location>
</feature>
<gene>
    <name evidence="2" type="ORF">METZ01_LOCUS150909</name>
</gene>
<name>A0A382A943_9ZZZZ</name>
<evidence type="ECO:0000259" key="1">
    <source>
        <dbReference type="Pfam" id="PF04321"/>
    </source>
</evidence>
<dbReference type="SUPFAM" id="SSF51735">
    <property type="entry name" value="NAD(P)-binding Rossmann-fold domains"/>
    <property type="match status" value="1"/>
</dbReference>
<dbReference type="InterPro" id="IPR005913">
    <property type="entry name" value="dTDP_dehydrorham_reduct"/>
</dbReference>